<feature type="non-terminal residue" evidence="1">
    <location>
        <position position="1"/>
    </location>
</feature>
<protein>
    <submittedName>
        <fullName evidence="1">2997_t:CDS:1</fullName>
    </submittedName>
</protein>
<name>A0A9N9PC58_9GLOM</name>
<evidence type="ECO:0000313" key="2">
    <source>
        <dbReference type="Proteomes" id="UP000789759"/>
    </source>
</evidence>
<proteinExistence type="predicted"/>
<evidence type="ECO:0000313" key="1">
    <source>
        <dbReference type="EMBL" id="CAG8810530.1"/>
    </source>
</evidence>
<comment type="caution">
    <text evidence="1">The sequence shown here is derived from an EMBL/GenBank/DDBJ whole genome shotgun (WGS) entry which is preliminary data.</text>
</comment>
<sequence length="44" mass="5401">DNVFTRIKKKIQETFDLEELKEDERMIIRYNEIKTGIEEETKIN</sequence>
<accession>A0A9N9PC58</accession>
<keyword evidence="2" id="KW-1185">Reference proteome</keyword>
<organism evidence="1 2">
    <name type="scientific">Cetraspora pellucida</name>
    <dbReference type="NCBI Taxonomy" id="1433469"/>
    <lineage>
        <taxon>Eukaryota</taxon>
        <taxon>Fungi</taxon>
        <taxon>Fungi incertae sedis</taxon>
        <taxon>Mucoromycota</taxon>
        <taxon>Glomeromycotina</taxon>
        <taxon>Glomeromycetes</taxon>
        <taxon>Diversisporales</taxon>
        <taxon>Gigasporaceae</taxon>
        <taxon>Cetraspora</taxon>
    </lineage>
</organism>
<reference evidence="1" key="1">
    <citation type="submission" date="2021-06" db="EMBL/GenBank/DDBJ databases">
        <authorList>
            <person name="Kallberg Y."/>
            <person name="Tangrot J."/>
            <person name="Rosling A."/>
        </authorList>
    </citation>
    <scope>NUCLEOTIDE SEQUENCE</scope>
    <source>
        <strain evidence="1">FL966</strain>
    </source>
</reference>
<dbReference type="Proteomes" id="UP000789759">
    <property type="component" value="Unassembled WGS sequence"/>
</dbReference>
<gene>
    <name evidence="1" type="ORF">CPELLU_LOCUS18597</name>
</gene>
<dbReference type="AlphaFoldDB" id="A0A9N9PC58"/>
<dbReference type="EMBL" id="CAJVQA010038049">
    <property type="protein sequence ID" value="CAG8810530.1"/>
    <property type="molecule type" value="Genomic_DNA"/>
</dbReference>